<organism evidence="4 5">
    <name type="scientific">Mollisia scopiformis</name>
    <name type="common">Conifer needle endophyte fungus</name>
    <name type="synonym">Phialocephala scopiformis</name>
    <dbReference type="NCBI Taxonomy" id="149040"/>
    <lineage>
        <taxon>Eukaryota</taxon>
        <taxon>Fungi</taxon>
        <taxon>Dikarya</taxon>
        <taxon>Ascomycota</taxon>
        <taxon>Pezizomycotina</taxon>
        <taxon>Leotiomycetes</taxon>
        <taxon>Helotiales</taxon>
        <taxon>Mollisiaceae</taxon>
        <taxon>Mollisia</taxon>
    </lineage>
</organism>
<proteinExistence type="predicted"/>
<name>A0A194WXK1_MOLSC</name>
<dbReference type="Gene3D" id="3.40.50.300">
    <property type="entry name" value="P-loop containing nucleotide triphosphate hydrolases"/>
    <property type="match status" value="1"/>
</dbReference>
<dbReference type="PRINTS" id="PR00364">
    <property type="entry name" value="DISEASERSIST"/>
</dbReference>
<dbReference type="Proteomes" id="UP000070700">
    <property type="component" value="Unassembled WGS sequence"/>
</dbReference>
<evidence type="ECO:0000259" key="3">
    <source>
        <dbReference type="Pfam" id="PF13191"/>
    </source>
</evidence>
<dbReference type="EMBL" id="KQ947424">
    <property type="protein sequence ID" value="KUJ12312.1"/>
    <property type="molecule type" value="Genomic_DNA"/>
</dbReference>
<accession>A0A194WXK1</accession>
<sequence length="810" mass="92156">MALIRLLQCKPDGEIVFREPTSGNVPAYAILSHTWGKEEVIFQDMEAGADMNKTVSKAGWRKIQFCAKQAAADRLQYFWVDTCCIDKKNAVELGAAINSMFRWYQNAARCYVYLSDVSTLNTRADDQRAWEEAFRKSRWFTRGWTLQELIAPRLVDFFSSEGERLGSKLSLESKIHEITGIEKNALRGDLLSNFSIKERKSWAGHRKTTIEEDIAYCLIGIFEVSMVPNYGEGKDHAFRRLDEEIHKLYKGVGFEQFAVELNLTSFPETAQFVAREKELSKMHELLQDHSSRSCIILHGLGGIGKTQLAITYARRHKEKYTAIFWLNANDADSLKLSFRDVAQQVLRHHPSTSVLSSVDQDKDLDQVVSVVKGWLDSPQNARWLMIYDNFDNPKTSGNPDNSAVDIRQFLPRSDHGSIIITTRSSQVRQGIRIHVQKLLDVREGLEIVSNMSGRKGIEKDSDAIALVKELDGLPLALSTAGVYLEHVTTSFSDYLQLYKTSWLKLQTTSPLLNSYEDRSLYTTWQITLDRIQQQNPASASLLKLWAYFDRQDIWFELLRYATSADDRWIQELTKDELNFNKAIALLCSFGLVDPDGALKQQFGSGGYSVHSCVHSWTVFVLNKEWDEGFAQLALYCVASKVPMRNEIDSWMLQRRLLQHAVRQEQAILENKVGIKRMEWALHSLGNLYADQGKLAEAEEMLILDTVHNLGKLYADQGKLAEAEEMYNRALQGYEHAIGPELLPSYLPALRTMFAFGDLFSRTGRKDLAKAMYSRALAGYTTVQGPSSKWCRRLEDRLQALQVASARLEAA</sequence>
<dbReference type="Gene3D" id="1.25.40.10">
    <property type="entry name" value="Tetratricopeptide repeat domain"/>
    <property type="match status" value="1"/>
</dbReference>
<evidence type="ECO:0000313" key="5">
    <source>
        <dbReference type="Proteomes" id="UP000070700"/>
    </source>
</evidence>
<dbReference type="PANTHER" id="PTHR10622">
    <property type="entry name" value="HET DOMAIN-CONTAINING PROTEIN"/>
    <property type="match status" value="1"/>
</dbReference>
<dbReference type="GeneID" id="28819465"/>
<dbReference type="Pfam" id="PF06985">
    <property type="entry name" value="HET"/>
    <property type="match status" value="1"/>
</dbReference>
<evidence type="ECO:0000313" key="4">
    <source>
        <dbReference type="EMBL" id="KUJ12312.1"/>
    </source>
</evidence>
<dbReference type="InterPro" id="IPR011990">
    <property type="entry name" value="TPR-like_helical_dom_sf"/>
</dbReference>
<keyword evidence="1" id="KW-0802">TPR repeat</keyword>
<dbReference type="Pfam" id="PF13191">
    <property type="entry name" value="AAA_16"/>
    <property type="match status" value="1"/>
</dbReference>
<dbReference type="Pfam" id="PF13374">
    <property type="entry name" value="TPR_10"/>
    <property type="match status" value="1"/>
</dbReference>
<dbReference type="AlphaFoldDB" id="A0A194WXK1"/>
<dbReference type="RefSeq" id="XP_018066667.1">
    <property type="nucleotide sequence ID" value="XM_018209739.1"/>
</dbReference>
<dbReference type="STRING" id="149040.A0A194WXK1"/>
<feature type="repeat" description="TPR" evidence="1">
    <location>
        <begin position="703"/>
        <end position="736"/>
    </location>
</feature>
<dbReference type="InterPro" id="IPR010730">
    <property type="entry name" value="HET"/>
</dbReference>
<evidence type="ECO:0000259" key="2">
    <source>
        <dbReference type="Pfam" id="PF06985"/>
    </source>
</evidence>
<keyword evidence="5" id="KW-1185">Reference proteome</keyword>
<evidence type="ECO:0000256" key="1">
    <source>
        <dbReference type="PROSITE-ProRule" id="PRU00339"/>
    </source>
</evidence>
<dbReference type="PROSITE" id="PS50005">
    <property type="entry name" value="TPR"/>
    <property type="match status" value="1"/>
</dbReference>
<feature type="domain" description="Orc1-like AAA ATPase" evidence="3">
    <location>
        <begin position="271"/>
        <end position="352"/>
    </location>
</feature>
<feature type="domain" description="Heterokaryon incompatibility" evidence="2">
    <location>
        <begin position="28"/>
        <end position="119"/>
    </location>
</feature>
<dbReference type="SUPFAM" id="SSF48452">
    <property type="entry name" value="TPR-like"/>
    <property type="match status" value="1"/>
</dbReference>
<dbReference type="SUPFAM" id="SSF52540">
    <property type="entry name" value="P-loop containing nucleoside triphosphate hydrolases"/>
    <property type="match status" value="1"/>
</dbReference>
<dbReference type="GO" id="GO:0043531">
    <property type="term" value="F:ADP binding"/>
    <property type="evidence" value="ECO:0007669"/>
    <property type="project" value="InterPro"/>
</dbReference>
<dbReference type="InParanoid" id="A0A194WXK1"/>
<dbReference type="Pfam" id="PF13424">
    <property type="entry name" value="TPR_12"/>
    <property type="match status" value="1"/>
</dbReference>
<dbReference type="PANTHER" id="PTHR10622:SF13">
    <property type="entry name" value="NACHT DOMAIN-CONTAINING PROTEIN"/>
    <property type="match status" value="1"/>
</dbReference>
<dbReference type="OrthoDB" id="674604at2759"/>
<gene>
    <name evidence="4" type="ORF">LY89DRAFT_593225</name>
</gene>
<protein>
    <submittedName>
        <fullName evidence="4">HET-domain-containing protein</fullName>
    </submittedName>
</protein>
<dbReference type="InterPro" id="IPR019734">
    <property type="entry name" value="TPR_rpt"/>
</dbReference>
<dbReference type="InterPro" id="IPR041664">
    <property type="entry name" value="AAA_16"/>
</dbReference>
<reference evidence="4 5" key="1">
    <citation type="submission" date="2015-10" db="EMBL/GenBank/DDBJ databases">
        <title>Full genome of DAOMC 229536 Phialocephala scopiformis, a fungal endophyte of spruce producing the potent anti-insectan compound rugulosin.</title>
        <authorList>
            <consortium name="DOE Joint Genome Institute"/>
            <person name="Walker A.K."/>
            <person name="Frasz S.L."/>
            <person name="Seifert K.A."/>
            <person name="Miller J.D."/>
            <person name="Mondo S.J."/>
            <person name="Labutti K."/>
            <person name="Lipzen A."/>
            <person name="Dockter R."/>
            <person name="Kennedy M."/>
            <person name="Grigoriev I.V."/>
            <person name="Spatafora J.W."/>
        </authorList>
    </citation>
    <scope>NUCLEOTIDE SEQUENCE [LARGE SCALE GENOMIC DNA]</scope>
    <source>
        <strain evidence="4 5">CBS 120377</strain>
    </source>
</reference>
<dbReference type="InterPro" id="IPR027417">
    <property type="entry name" value="P-loop_NTPase"/>
</dbReference>
<dbReference type="KEGG" id="psco:LY89DRAFT_593225"/>